<evidence type="ECO:0000259" key="4">
    <source>
        <dbReference type="Pfam" id="PF00370"/>
    </source>
</evidence>
<keyword evidence="3 6" id="KW-0418">Kinase</keyword>
<evidence type="ECO:0000313" key="7">
    <source>
        <dbReference type="Proteomes" id="UP000824070"/>
    </source>
</evidence>
<dbReference type="EMBL" id="DVMV01000038">
    <property type="protein sequence ID" value="HIU45547.1"/>
    <property type="molecule type" value="Genomic_DNA"/>
</dbReference>
<reference evidence="6" key="2">
    <citation type="journal article" date="2021" name="PeerJ">
        <title>Extensive microbial diversity within the chicken gut microbiome revealed by metagenomics and culture.</title>
        <authorList>
            <person name="Gilroy R."/>
            <person name="Ravi A."/>
            <person name="Getino M."/>
            <person name="Pursley I."/>
            <person name="Horton D.L."/>
            <person name="Alikhan N.F."/>
            <person name="Baker D."/>
            <person name="Gharbi K."/>
            <person name="Hall N."/>
            <person name="Watson M."/>
            <person name="Adriaenssens E.M."/>
            <person name="Foster-Nyarko E."/>
            <person name="Jarju S."/>
            <person name="Secka A."/>
            <person name="Antonio M."/>
            <person name="Oren A."/>
            <person name="Chaudhuri R.R."/>
            <person name="La Ragione R."/>
            <person name="Hildebrand F."/>
            <person name="Pallen M.J."/>
        </authorList>
    </citation>
    <scope>NUCLEOTIDE SEQUENCE</scope>
    <source>
        <strain evidence="6">ChiGjej1B1-22543</strain>
    </source>
</reference>
<dbReference type="Gene3D" id="3.30.420.40">
    <property type="match status" value="2"/>
</dbReference>
<name>A0A9D1S3T8_9FIRM</name>
<dbReference type="InterPro" id="IPR018485">
    <property type="entry name" value="FGGY_C"/>
</dbReference>
<evidence type="ECO:0000259" key="5">
    <source>
        <dbReference type="Pfam" id="PF02782"/>
    </source>
</evidence>
<accession>A0A9D1S3T8</accession>
<gene>
    <name evidence="6" type="ORF">IAC52_04550</name>
</gene>
<dbReference type="GO" id="GO:0016301">
    <property type="term" value="F:kinase activity"/>
    <property type="evidence" value="ECO:0007669"/>
    <property type="project" value="UniProtKB-KW"/>
</dbReference>
<feature type="domain" description="Carbohydrate kinase FGGY C-terminal" evidence="5">
    <location>
        <begin position="269"/>
        <end position="459"/>
    </location>
</feature>
<dbReference type="SUPFAM" id="SSF53067">
    <property type="entry name" value="Actin-like ATPase domain"/>
    <property type="match status" value="2"/>
</dbReference>
<feature type="domain" description="Carbohydrate kinase FGGY N-terminal" evidence="4">
    <location>
        <begin position="9"/>
        <end position="259"/>
    </location>
</feature>
<dbReference type="PANTHER" id="PTHR43095:SF5">
    <property type="entry name" value="XYLULOSE KINASE"/>
    <property type="match status" value="1"/>
</dbReference>
<dbReference type="Pfam" id="PF00370">
    <property type="entry name" value="FGGY_N"/>
    <property type="match status" value="1"/>
</dbReference>
<evidence type="ECO:0000313" key="6">
    <source>
        <dbReference type="EMBL" id="HIU45547.1"/>
    </source>
</evidence>
<dbReference type="PANTHER" id="PTHR43095">
    <property type="entry name" value="SUGAR KINASE"/>
    <property type="match status" value="1"/>
</dbReference>
<dbReference type="CDD" id="cd07779">
    <property type="entry name" value="ASKHA_NBD_FGGY_YgcE-like"/>
    <property type="match status" value="1"/>
</dbReference>
<dbReference type="InterPro" id="IPR043129">
    <property type="entry name" value="ATPase_NBD"/>
</dbReference>
<dbReference type="PIRSF" id="PIRSF000538">
    <property type="entry name" value="GlpK"/>
    <property type="match status" value="1"/>
</dbReference>
<evidence type="ECO:0000256" key="1">
    <source>
        <dbReference type="ARBA" id="ARBA00009156"/>
    </source>
</evidence>
<organism evidence="6 7">
    <name type="scientific">Candidatus Alloenteromonas pullicola</name>
    <dbReference type="NCBI Taxonomy" id="2840784"/>
    <lineage>
        <taxon>Bacteria</taxon>
        <taxon>Bacillati</taxon>
        <taxon>Bacillota</taxon>
        <taxon>Bacillota incertae sedis</taxon>
        <taxon>Candidatus Alloenteromonas</taxon>
    </lineage>
</organism>
<dbReference type="InterPro" id="IPR050406">
    <property type="entry name" value="FGGY_Carb_Kinase"/>
</dbReference>
<protein>
    <submittedName>
        <fullName evidence="6">FGGY-family carbohydrate kinase</fullName>
    </submittedName>
</protein>
<dbReference type="GO" id="GO:0005975">
    <property type="term" value="P:carbohydrate metabolic process"/>
    <property type="evidence" value="ECO:0007669"/>
    <property type="project" value="InterPro"/>
</dbReference>
<comment type="similarity">
    <text evidence="1">Belongs to the FGGY kinase family.</text>
</comment>
<dbReference type="InterPro" id="IPR000577">
    <property type="entry name" value="Carb_kinase_FGGY"/>
</dbReference>
<evidence type="ECO:0000256" key="3">
    <source>
        <dbReference type="ARBA" id="ARBA00022777"/>
    </source>
</evidence>
<sequence length="523" mass="59053">MDTNDSPLIMTFDFGTQSVRAAIFNDEGECLVGEKQEYDPPYYSSNPGYAEQDPDYYYSCLCDCTKRIATKNPDLIKRVAGITMTCFRDSAVLLDKDRKVIRPMVLWLDQRYAKCEDKLPLWSRLLFGLVGMSDVVAMNRRRTIANWIKENEPENFAKIDKYVAVSTYFIYRLTGRLADSASNYTGHYPLNYRKKRWYKHPETQLQGQIFSIKKSQLCEIVGPETELGTITEQAARETGLPEGMVIYAAGSDKSCETLGSGVIDSKMASLSYGTACTVETTTKKFIKPVGFFPAYPSVVPGFYNMDLQVYRGYWTINWFLKEFGAMNINDLIVDVVDPKEYDAKLREIPPGSDGLILQPFWGSQLDKPQVKGAIIGFSDATTKFHVYKALVEGIAYELRLGMEGFEKKLGHKFDSLRIAGGGSNSDEICQVTADVFGKRVTKLQTNETSSLGAAMIGFLSIKRFSTVEEAVAKMVHPAKTFEPDEAKHKVYDELFYGVYSGLYGKLKKTYRFLFNFTADKRGR</sequence>
<dbReference type="Pfam" id="PF02782">
    <property type="entry name" value="FGGY_C"/>
    <property type="match status" value="1"/>
</dbReference>
<comment type="caution">
    <text evidence="6">The sequence shown here is derived from an EMBL/GenBank/DDBJ whole genome shotgun (WGS) entry which is preliminary data.</text>
</comment>
<reference evidence="6" key="1">
    <citation type="submission" date="2020-10" db="EMBL/GenBank/DDBJ databases">
        <authorList>
            <person name="Gilroy R."/>
        </authorList>
    </citation>
    <scope>NUCLEOTIDE SEQUENCE</scope>
    <source>
        <strain evidence="6">ChiGjej1B1-22543</strain>
    </source>
</reference>
<dbReference type="InterPro" id="IPR018484">
    <property type="entry name" value="FGGY_N"/>
</dbReference>
<keyword evidence="2" id="KW-0808">Transferase</keyword>
<dbReference type="AlphaFoldDB" id="A0A9D1S3T8"/>
<proteinExistence type="inferred from homology"/>
<evidence type="ECO:0000256" key="2">
    <source>
        <dbReference type="ARBA" id="ARBA00022679"/>
    </source>
</evidence>
<dbReference type="Proteomes" id="UP000824070">
    <property type="component" value="Unassembled WGS sequence"/>
</dbReference>